<dbReference type="GO" id="GO:0043565">
    <property type="term" value="F:sequence-specific DNA binding"/>
    <property type="evidence" value="ECO:0007669"/>
    <property type="project" value="TreeGrafter"/>
</dbReference>
<evidence type="ECO:0000313" key="3">
    <source>
        <dbReference type="Proteomes" id="UP000601055"/>
    </source>
</evidence>
<dbReference type="InterPro" id="IPR002686">
    <property type="entry name" value="Transposase_17"/>
</dbReference>
<dbReference type="GO" id="GO:0004803">
    <property type="term" value="F:transposase activity"/>
    <property type="evidence" value="ECO:0007669"/>
    <property type="project" value="InterPro"/>
</dbReference>
<sequence length="175" mass="20687">MGLTYTIKNQKGQYFITCTVNQWVDIFTRDIYREIVLDSIRHCHQNKGLQVYGWVLMSNHIHMIVSSNKNKLSDIVRDFKKYTATKIVEAITNNTNESRKRWLLWLLVSEGEISFWQEGYYGEEIFSASFFETKLNYIHQNPVRAGLVEKEEEYVYSSCGDYYGIRKGKLELEIE</sequence>
<dbReference type="Pfam" id="PF01797">
    <property type="entry name" value="Y1_Tnp"/>
    <property type="match status" value="1"/>
</dbReference>
<keyword evidence="3" id="KW-1185">Reference proteome</keyword>
<dbReference type="InterPro" id="IPR052715">
    <property type="entry name" value="RAYT_transposase"/>
</dbReference>
<dbReference type="PANTHER" id="PTHR36966">
    <property type="entry name" value="REP-ASSOCIATED TYROSINE TRANSPOSASE"/>
    <property type="match status" value="1"/>
</dbReference>
<dbReference type="GO" id="GO:0006313">
    <property type="term" value="P:DNA transposition"/>
    <property type="evidence" value="ECO:0007669"/>
    <property type="project" value="InterPro"/>
</dbReference>
<proteinExistence type="predicted"/>
<gene>
    <name evidence="2" type="ORF">GM921_12560</name>
</gene>
<dbReference type="PANTHER" id="PTHR36966:SF1">
    <property type="entry name" value="REP-ASSOCIATED TYROSINE TRANSPOSASE"/>
    <property type="match status" value="1"/>
</dbReference>
<protein>
    <submittedName>
        <fullName evidence="2">Transposase</fullName>
    </submittedName>
</protein>
<dbReference type="InterPro" id="IPR036515">
    <property type="entry name" value="Transposase_17_sf"/>
</dbReference>
<dbReference type="SUPFAM" id="SSF143422">
    <property type="entry name" value="Transposase IS200-like"/>
    <property type="match status" value="1"/>
</dbReference>
<dbReference type="RefSeq" id="WP_182922985.1">
    <property type="nucleotide sequence ID" value="NZ_WNXD01000002.1"/>
</dbReference>
<name>A0A923IUT9_9SPHI</name>
<evidence type="ECO:0000259" key="1">
    <source>
        <dbReference type="SMART" id="SM01321"/>
    </source>
</evidence>
<evidence type="ECO:0000313" key="2">
    <source>
        <dbReference type="EMBL" id="MBB2146325.1"/>
    </source>
</evidence>
<accession>A0A923IUT9</accession>
<comment type="caution">
    <text evidence="2">The sequence shown here is derived from an EMBL/GenBank/DDBJ whole genome shotgun (WGS) entry which is preliminary data.</text>
</comment>
<reference evidence="2" key="1">
    <citation type="submission" date="2019-11" db="EMBL/GenBank/DDBJ databases">
        <title>Description of Pedobacter sp. LMG 31464T.</title>
        <authorList>
            <person name="Carlier A."/>
            <person name="Qi S."/>
            <person name="Vandamme P."/>
        </authorList>
    </citation>
    <scope>NUCLEOTIDE SEQUENCE</scope>
    <source>
        <strain evidence="2">LMG 31464</strain>
    </source>
</reference>
<dbReference type="EMBL" id="WNXD01000002">
    <property type="protein sequence ID" value="MBB2146325.1"/>
    <property type="molecule type" value="Genomic_DNA"/>
</dbReference>
<dbReference type="Gene3D" id="3.30.70.1290">
    <property type="entry name" value="Transposase IS200-like"/>
    <property type="match status" value="1"/>
</dbReference>
<feature type="domain" description="Transposase IS200-like" evidence="1">
    <location>
        <begin position="9"/>
        <end position="141"/>
    </location>
</feature>
<dbReference type="SMART" id="SM01321">
    <property type="entry name" value="Y1_Tnp"/>
    <property type="match status" value="1"/>
</dbReference>
<dbReference type="NCBIfam" id="NF047646">
    <property type="entry name" value="REP_Tyr_transpos"/>
    <property type="match status" value="1"/>
</dbReference>
<dbReference type="AlphaFoldDB" id="A0A923IUT9"/>
<organism evidence="2 3">
    <name type="scientific">Pedobacter planticolens</name>
    <dbReference type="NCBI Taxonomy" id="2679964"/>
    <lineage>
        <taxon>Bacteria</taxon>
        <taxon>Pseudomonadati</taxon>
        <taxon>Bacteroidota</taxon>
        <taxon>Sphingobacteriia</taxon>
        <taxon>Sphingobacteriales</taxon>
        <taxon>Sphingobacteriaceae</taxon>
        <taxon>Pedobacter</taxon>
    </lineage>
</organism>
<dbReference type="Proteomes" id="UP000601055">
    <property type="component" value="Unassembled WGS sequence"/>
</dbReference>